<dbReference type="InterPro" id="IPR018326">
    <property type="entry name" value="Rad4_beta-hairpin_dom1"/>
</dbReference>
<evidence type="ECO:0000313" key="3">
    <source>
        <dbReference type="Proteomes" id="UP001516464"/>
    </source>
</evidence>
<evidence type="ECO:0000313" key="2">
    <source>
        <dbReference type="EMBL" id="KAF7682968.1"/>
    </source>
</evidence>
<name>A0ABQ7HXT5_9MICR</name>
<keyword evidence="3" id="KW-1185">Reference proteome</keyword>
<gene>
    <name evidence="2" type="primary">RAD4</name>
    <name evidence="2" type="ORF">TCON_1816</name>
</gene>
<dbReference type="PANTHER" id="PTHR12135">
    <property type="entry name" value="DNA REPAIR PROTEIN XP-C / RAD4"/>
    <property type="match status" value="1"/>
</dbReference>
<proteinExistence type="predicted"/>
<dbReference type="PANTHER" id="PTHR12135:SF0">
    <property type="entry name" value="DNA REPAIR PROTEIN COMPLEMENTING XP-C CELLS"/>
    <property type="match status" value="1"/>
</dbReference>
<reference evidence="2 3" key="1">
    <citation type="submission" date="2019-01" db="EMBL/GenBank/DDBJ databases">
        <title>Genomes sequencing and comparative genomics of infectious freshwater microsporidia, Cucumispora dikerogammari and Thelohania contejeani.</title>
        <authorList>
            <person name="Cormier A."/>
            <person name="Giraud I."/>
            <person name="Wattier R."/>
            <person name="Teixeira M."/>
            <person name="Grandjean F."/>
            <person name="Rigaud T."/>
            <person name="Cordaux R."/>
        </authorList>
    </citation>
    <scope>NUCLEOTIDE SEQUENCE [LARGE SCALE GENOMIC DNA]</scope>
    <source>
        <strain evidence="2">T1</strain>
        <tissue evidence="2">Spores</tissue>
    </source>
</reference>
<sequence length="391" mass="46467">MDEEWTDVMHESPEFELSSPIQNIKSQLLHKSIYCLIQILGGSGISNELIRKEKLNFNKLQLLKNIISSTNNNEFEKNICLYHSMIDENIPVRIYFVIGKNIDTFIECYIMDGIIEHKNKYKDVVLGVDDAFNVSDQTYYFSNEMRRHGIFKQIIDELSFAINNIRENCMFNKYKKETNIFQELDYARYRPIPTSLKKMKLHPLYTIESILSNNQAIFPLRGIKGVFKGEHVFPKTNIIKLETKNQLYKRGMKVISKKPFRKRNGIEYYASWQYEPIRIHSMSKDSQYMDYFHENFIPETCLYSENDESAVVAKLLRIEFKYCTVGFSNKHPVTQGIFIKKKDSFVFFNFLNEFIEICKVKDDVECRKMLFKNWAKLYKRVIRYLEIIKNL</sequence>
<comment type="caution">
    <text evidence="2">The sequence shown here is derived from an EMBL/GenBank/DDBJ whole genome shotgun (WGS) entry which is preliminary data.</text>
</comment>
<dbReference type="EMBL" id="SBIQ01000149">
    <property type="protein sequence ID" value="KAF7682968.1"/>
    <property type="molecule type" value="Genomic_DNA"/>
</dbReference>
<dbReference type="Proteomes" id="UP001516464">
    <property type="component" value="Unassembled WGS sequence"/>
</dbReference>
<accession>A0ABQ7HXT5</accession>
<feature type="domain" description="Rad4 beta-hairpin" evidence="1">
    <location>
        <begin position="188"/>
        <end position="239"/>
    </location>
</feature>
<organism evidence="2 3">
    <name type="scientific">Astathelohania contejeani</name>
    <dbReference type="NCBI Taxonomy" id="164912"/>
    <lineage>
        <taxon>Eukaryota</taxon>
        <taxon>Fungi</taxon>
        <taxon>Fungi incertae sedis</taxon>
        <taxon>Microsporidia</taxon>
        <taxon>Astathelohaniidae</taxon>
        <taxon>Astathelohania</taxon>
    </lineage>
</organism>
<dbReference type="Pfam" id="PF10403">
    <property type="entry name" value="BHD_1"/>
    <property type="match status" value="1"/>
</dbReference>
<dbReference type="SMART" id="SM01030">
    <property type="entry name" value="BHD_1"/>
    <property type="match status" value="1"/>
</dbReference>
<dbReference type="InterPro" id="IPR004583">
    <property type="entry name" value="DNA_repair_Rad4"/>
</dbReference>
<protein>
    <submittedName>
        <fullName evidence="2">DNA repair protein RAD4</fullName>
    </submittedName>
</protein>
<evidence type="ECO:0000259" key="1">
    <source>
        <dbReference type="SMART" id="SM01030"/>
    </source>
</evidence>